<evidence type="ECO:0000313" key="2">
    <source>
        <dbReference type="Proteomes" id="UP000027178"/>
    </source>
</evidence>
<reference evidence="1 2" key="1">
    <citation type="submission" date="2014-05" db="EMBL/GenBank/DDBJ databases">
        <title>Draft Genome Sequence of Kitasatospora cheerisanensis KCTC 2395.</title>
        <authorList>
            <person name="Nam D.H."/>
        </authorList>
    </citation>
    <scope>NUCLEOTIDE SEQUENCE [LARGE SCALE GENOMIC DNA]</scope>
    <source>
        <strain evidence="1 2">KCTC 2395</strain>
    </source>
</reference>
<dbReference type="HOGENOM" id="CLU_3062464_0_0_11"/>
<gene>
    <name evidence="1" type="ORF">KCH_03750</name>
</gene>
<comment type="caution">
    <text evidence="1">The sequence shown here is derived from an EMBL/GenBank/DDBJ whole genome shotgun (WGS) entry which is preliminary data.</text>
</comment>
<keyword evidence="2" id="KW-1185">Reference proteome</keyword>
<sequence length="53" mass="5716">MQVWEHAWFCSACRVAFWPAGALKAGFPASPAVPAHEIPLTIATMAERAYGQA</sequence>
<evidence type="ECO:0000313" key="1">
    <source>
        <dbReference type="EMBL" id="KDN87728.1"/>
    </source>
</evidence>
<proteinExistence type="predicted"/>
<accession>A0A066Z1U4</accession>
<name>A0A066Z1U4_9ACTN</name>
<protein>
    <submittedName>
        <fullName evidence="1">Uncharacterized protein</fullName>
    </submittedName>
</protein>
<dbReference type="EMBL" id="JNBY01000015">
    <property type="protein sequence ID" value="KDN87728.1"/>
    <property type="molecule type" value="Genomic_DNA"/>
</dbReference>
<dbReference type="eggNOG" id="ENOG5032HE5">
    <property type="taxonomic scope" value="Bacteria"/>
</dbReference>
<dbReference type="AlphaFoldDB" id="A0A066Z1U4"/>
<dbReference type="Proteomes" id="UP000027178">
    <property type="component" value="Unassembled WGS sequence"/>
</dbReference>
<organism evidence="1 2">
    <name type="scientific">Kitasatospora cheerisanensis KCTC 2395</name>
    <dbReference type="NCBI Taxonomy" id="1348663"/>
    <lineage>
        <taxon>Bacteria</taxon>
        <taxon>Bacillati</taxon>
        <taxon>Actinomycetota</taxon>
        <taxon>Actinomycetes</taxon>
        <taxon>Kitasatosporales</taxon>
        <taxon>Streptomycetaceae</taxon>
        <taxon>Kitasatospora</taxon>
    </lineage>
</organism>